<protein>
    <submittedName>
        <fullName evidence="2">Uncharacterized protein</fullName>
    </submittedName>
</protein>
<evidence type="ECO:0000256" key="1">
    <source>
        <dbReference type="SAM" id="MobiDB-lite"/>
    </source>
</evidence>
<dbReference type="EMBL" id="PGCJ01000375">
    <property type="protein sequence ID" value="PLW30526.1"/>
    <property type="molecule type" value="Genomic_DNA"/>
</dbReference>
<dbReference type="Proteomes" id="UP000235388">
    <property type="component" value="Unassembled WGS sequence"/>
</dbReference>
<accession>A0A2N5TYD9</accession>
<keyword evidence="3" id="KW-1185">Reference proteome</keyword>
<comment type="caution">
    <text evidence="2">The sequence shown here is derived from an EMBL/GenBank/DDBJ whole genome shotgun (WGS) entry which is preliminary data.</text>
</comment>
<evidence type="ECO:0000313" key="2">
    <source>
        <dbReference type="EMBL" id="PLW30526.1"/>
    </source>
</evidence>
<reference evidence="2 3" key="1">
    <citation type="submission" date="2017-11" db="EMBL/GenBank/DDBJ databases">
        <title>De novo assembly and phasing of dikaryotic genomes from two isolates of Puccinia coronata f. sp. avenae, the causal agent of oat crown rust.</title>
        <authorList>
            <person name="Miller M.E."/>
            <person name="Zhang Y."/>
            <person name="Omidvar V."/>
            <person name="Sperschneider J."/>
            <person name="Schwessinger B."/>
            <person name="Raley C."/>
            <person name="Palmer J.M."/>
            <person name="Garnica D."/>
            <person name="Upadhyaya N."/>
            <person name="Rathjen J."/>
            <person name="Taylor J.M."/>
            <person name="Park R.F."/>
            <person name="Dodds P.N."/>
            <person name="Hirsch C.D."/>
            <person name="Kianian S.F."/>
            <person name="Figueroa M."/>
        </authorList>
    </citation>
    <scope>NUCLEOTIDE SEQUENCE [LARGE SCALE GENOMIC DNA]</scope>
    <source>
        <strain evidence="2">12NC29</strain>
    </source>
</reference>
<proteinExistence type="predicted"/>
<feature type="region of interest" description="Disordered" evidence="1">
    <location>
        <begin position="1"/>
        <end position="54"/>
    </location>
</feature>
<feature type="compositionally biased region" description="Basic residues" evidence="1">
    <location>
        <begin position="20"/>
        <end position="35"/>
    </location>
</feature>
<sequence>MAPCEVSPGRLSSHPSGVLIRKKMPSRPHPSRPSRWHTNSTSRQYKSTGPAPSLQEWAAQPHPCIVARHRFTGAPNASHPPPAAPVIAHLGKLLPSQFICSAP</sequence>
<organism evidence="2 3">
    <name type="scientific">Puccinia coronata f. sp. avenae</name>
    <dbReference type="NCBI Taxonomy" id="200324"/>
    <lineage>
        <taxon>Eukaryota</taxon>
        <taxon>Fungi</taxon>
        <taxon>Dikarya</taxon>
        <taxon>Basidiomycota</taxon>
        <taxon>Pucciniomycotina</taxon>
        <taxon>Pucciniomycetes</taxon>
        <taxon>Pucciniales</taxon>
        <taxon>Pucciniaceae</taxon>
        <taxon>Puccinia</taxon>
    </lineage>
</organism>
<feature type="compositionally biased region" description="Polar residues" evidence="1">
    <location>
        <begin position="36"/>
        <end position="47"/>
    </location>
</feature>
<evidence type="ECO:0000313" key="3">
    <source>
        <dbReference type="Proteomes" id="UP000235388"/>
    </source>
</evidence>
<name>A0A2N5TYD9_9BASI</name>
<dbReference type="AlphaFoldDB" id="A0A2N5TYD9"/>
<gene>
    <name evidence="2" type="ORF">PCANC_24699</name>
</gene>